<dbReference type="Gramene" id="TKW25670">
    <property type="protein sequence ID" value="TKW25670"/>
    <property type="gene ID" value="SEVIR_3G133900v2"/>
</dbReference>
<gene>
    <name evidence="1" type="ORF">SEVIR_3G133900v2</name>
</gene>
<name>A0A4U6V8R3_SETVI</name>
<dbReference type="Proteomes" id="UP000298652">
    <property type="component" value="Chromosome 3"/>
</dbReference>
<dbReference type="EMBL" id="CM016554">
    <property type="protein sequence ID" value="TKW25670.1"/>
    <property type="molecule type" value="Genomic_DNA"/>
</dbReference>
<evidence type="ECO:0000313" key="2">
    <source>
        <dbReference type="Proteomes" id="UP000298652"/>
    </source>
</evidence>
<reference evidence="1" key="1">
    <citation type="submission" date="2019-03" db="EMBL/GenBank/DDBJ databases">
        <title>WGS assembly of Setaria viridis.</title>
        <authorList>
            <person name="Huang P."/>
            <person name="Jenkins J."/>
            <person name="Grimwood J."/>
            <person name="Barry K."/>
            <person name="Healey A."/>
            <person name="Mamidi S."/>
            <person name="Sreedasyam A."/>
            <person name="Shu S."/>
            <person name="Feldman M."/>
            <person name="Wu J."/>
            <person name="Yu Y."/>
            <person name="Chen C."/>
            <person name="Johnson J."/>
            <person name="Rokhsar D."/>
            <person name="Baxter I."/>
            <person name="Schmutz J."/>
            <person name="Brutnell T."/>
            <person name="Kellogg E."/>
        </authorList>
    </citation>
    <scope>NUCLEOTIDE SEQUENCE [LARGE SCALE GENOMIC DNA]</scope>
</reference>
<proteinExistence type="predicted"/>
<accession>A0A4U6V8R3</accession>
<dbReference type="AlphaFoldDB" id="A0A4U6V8R3"/>
<organism evidence="1 2">
    <name type="scientific">Setaria viridis</name>
    <name type="common">Green bristlegrass</name>
    <name type="synonym">Setaria italica subsp. viridis</name>
    <dbReference type="NCBI Taxonomy" id="4556"/>
    <lineage>
        <taxon>Eukaryota</taxon>
        <taxon>Viridiplantae</taxon>
        <taxon>Streptophyta</taxon>
        <taxon>Embryophyta</taxon>
        <taxon>Tracheophyta</taxon>
        <taxon>Spermatophyta</taxon>
        <taxon>Magnoliopsida</taxon>
        <taxon>Liliopsida</taxon>
        <taxon>Poales</taxon>
        <taxon>Poaceae</taxon>
        <taxon>PACMAD clade</taxon>
        <taxon>Panicoideae</taxon>
        <taxon>Panicodae</taxon>
        <taxon>Paniceae</taxon>
        <taxon>Cenchrinae</taxon>
        <taxon>Setaria</taxon>
    </lineage>
</organism>
<protein>
    <submittedName>
        <fullName evidence="1">Uncharacterized protein</fullName>
    </submittedName>
</protein>
<keyword evidence="2" id="KW-1185">Reference proteome</keyword>
<evidence type="ECO:0000313" key="1">
    <source>
        <dbReference type="EMBL" id="TKW25670.1"/>
    </source>
</evidence>
<sequence length="202" mass="20980">MAAGTRDRLRGGGNAGGPFRVQIRGGRKLGGGGNIKKVGDDGITKLGAREGRIEGNGDQIEEGRGWILVRGCHIGCAGLCINSQGKVYTPNSEDEDLDMEMDDVAVLGVVAVMVPVARSPTIVAAADAGRAMVVATDGAPGMMVAADRAPGMEVAADRAPDVELAPEVLACLQVVLVGIDPIYHAIFTSFYKVMVPAFFKSN</sequence>